<reference evidence="2" key="1">
    <citation type="journal article" date="2013" name="Mol. Plant Microbe Interact.">
        <title>Global aspects of pacC regulation of pathogenicity genes in Colletotrichum gloeosporioides as revealed by transcriptome analysis.</title>
        <authorList>
            <person name="Alkan N."/>
            <person name="Meng X."/>
            <person name="Friedlander G."/>
            <person name="Reuveni E."/>
            <person name="Sukno S."/>
            <person name="Sherman A."/>
            <person name="Thon M."/>
            <person name="Fluhr R."/>
            <person name="Prusky D."/>
        </authorList>
    </citation>
    <scope>NUCLEOTIDE SEQUENCE [LARGE SCALE GENOMIC DNA]</scope>
    <source>
        <strain evidence="2">Cg-14</strain>
    </source>
</reference>
<protein>
    <submittedName>
        <fullName evidence="1">Uncharacterized protein</fullName>
    </submittedName>
</protein>
<dbReference type="Proteomes" id="UP000015530">
    <property type="component" value="Unassembled WGS sequence"/>
</dbReference>
<proteinExistence type="predicted"/>
<evidence type="ECO:0000313" key="1">
    <source>
        <dbReference type="EMBL" id="EQB51806.1"/>
    </source>
</evidence>
<name>T0LJH9_COLGC</name>
<accession>T0LJH9</accession>
<sequence>MLPKKEARSRHSSSILATDKAPESPLAVAATAAKATLWFPRLPLVVLCVHLPLESVVRGRSVVIQDVIVIETFVKPFFTLSRKAIRKPVFVLARGAHKLSAALVNRQEALLTKEDECPSSFGELVGAGGLIVTGKAFVLATFTGLAGAVDFDEFVGFDEAVGFAVAVGFAGFDALGELTALATFLTAPFVVFGICPDGGIGALS</sequence>
<evidence type="ECO:0000313" key="2">
    <source>
        <dbReference type="Proteomes" id="UP000015530"/>
    </source>
</evidence>
<comment type="caution">
    <text evidence="1">The sequence shown here is derived from an EMBL/GenBank/DDBJ whole genome shotgun (WGS) entry which is preliminary data.</text>
</comment>
<organism evidence="1 2">
    <name type="scientific">Colletotrichum gloeosporioides (strain Cg-14)</name>
    <name type="common">Anthracnose fungus</name>
    <name type="synonym">Glomerella cingulata</name>
    <dbReference type="NCBI Taxonomy" id="1237896"/>
    <lineage>
        <taxon>Eukaryota</taxon>
        <taxon>Fungi</taxon>
        <taxon>Dikarya</taxon>
        <taxon>Ascomycota</taxon>
        <taxon>Pezizomycotina</taxon>
        <taxon>Sordariomycetes</taxon>
        <taxon>Hypocreomycetidae</taxon>
        <taxon>Glomerellales</taxon>
        <taxon>Glomerellaceae</taxon>
        <taxon>Colletotrichum</taxon>
        <taxon>Colletotrichum gloeosporioides species complex</taxon>
    </lineage>
</organism>
<dbReference type="HOGENOM" id="CLU_1343142_0_0_1"/>
<dbReference type="AlphaFoldDB" id="T0LJH9"/>
<gene>
    <name evidence="1" type="ORF">CGLO_08612</name>
</gene>
<dbReference type="EMBL" id="AMYD01001741">
    <property type="protein sequence ID" value="EQB51806.1"/>
    <property type="molecule type" value="Genomic_DNA"/>
</dbReference>